<dbReference type="SUPFAM" id="SSF82185">
    <property type="entry name" value="Histone H3 K4-specific methyltransferase SET7/9 N-terminal domain"/>
    <property type="match status" value="2"/>
</dbReference>
<proteinExistence type="predicted"/>
<evidence type="ECO:0000313" key="2">
    <source>
        <dbReference type="Proteomes" id="UP001500631"/>
    </source>
</evidence>
<evidence type="ECO:0008006" key="3">
    <source>
        <dbReference type="Google" id="ProtNLM"/>
    </source>
</evidence>
<dbReference type="EMBL" id="BAABKE010000008">
    <property type="protein sequence ID" value="GAA5103215.1"/>
    <property type="molecule type" value="Genomic_DNA"/>
</dbReference>
<reference evidence="2" key="1">
    <citation type="journal article" date="2019" name="Int. J. Syst. Evol. Microbiol.">
        <title>The Global Catalogue of Microorganisms (GCM) 10K type strain sequencing project: providing services to taxonomists for standard genome sequencing and annotation.</title>
        <authorList>
            <consortium name="The Broad Institute Genomics Platform"/>
            <consortium name="The Broad Institute Genome Sequencing Center for Infectious Disease"/>
            <person name="Wu L."/>
            <person name="Ma J."/>
        </authorList>
    </citation>
    <scope>NUCLEOTIDE SEQUENCE [LARGE SCALE GENOMIC DNA]</scope>
    <source>
        <strain evidence="2">JCM 18424</strain>
    </source>
</reference>
<gene>
    <name evidence="1" type="ORF">GCM10023338_21400</name>
</gene>
<dbReference type="Gene3D" id="3.90.930.1">
    <property type="match status" value="1"/>
</dbReference>
<name>A0ABP9MX73_9GAMM</name>
<evidence type="ECO:0000313" key="1">
    <source>
        <dbReference type="EMBL" id="GAA5103215.1"/>
    </source>
</evidence>
<keyword evidence="2" id="KW-1185">Reference proteome</keyword>
<sequence length="332" mass="38657">MVLVGGYYFVYPIYQKDKAEKLRMYKSAKEAWLQSQRENIVDHDEYIYSDDPSAEVIITYYPNTQQKKEQFTLIDGKKEGLEFTWREDGSKEFESHYVNGKVEGIHKRYGFRGVLSSEGEYINGLKNGRHIDYSIQHYPEVEREVFYKDGEMHGSYKTWAWITRGGQLNAEATYNNGRLEGEAILYGSTKTFIGLYDNGRLIKSDVMYTTGEKAGEITQDPTQKYNWKVKFWHKNGNISYEGDLRDPKLSGSEGTLTGGQIYYTKDGQKFLEREMSVNQHSGWCRRWDQDGKLIAEMYLIRQRGMDKSQSYIGKEEDCDLTEIENEILNNGE</sequence>
<organism evidence="1 2">
    <name type="scientific">Wohlfahrtiimonas larvae</name>
    <dbReference type="NCBI Taxonomy" id="1157986"/>
    <lineage>
        <taxon>Bacteria</taxon>
        <taxon>Pseudomonadati</taxon>
        <taxon>Pseudomonadota</taxon>
        <taxon>Gammaproteobacteria</taxon>
        <taxon>Cardiobacteriales</taxon>
        <taxon>Ignatzschineriaceae</taxon>
        <taxon>Wohlfahrtiimonas</taxon>
    </lineage>
</organism>
<dbReference type="Proteomes" id="UP001500631">
    <property type="component" value="Unassembled WGS sequence"/>
</dbReference>
<comment type="caution">
    <text evidence="1">The sequence shown here is derived from an EMBL/GenBank/DDBJ whole genome shotgun (WGS) entry which is preliminary data.</text>
</comment>
<accession>A0ABP9MX73</accession>
<protein>
    <recommendedName>
        <fullName evidence="3">Toxin-antitoxin system YwqK family antitoxin</fullName>
    </recommendedName>
</protein>